<comment type="caution">
    <text evidence="1">The sequence shown here is derived from an EMBL/GenBank/DDBJ whole genome shotgun (WGS) entry which is preliminary data.</text>
</comment>
<keyword evidence="2" id="KW-1185">Reference proteome</keyword>
<accession>A0A368ULY0</accession>
<dbReference type="AlphaFoldDB" id="A0A368ULY0"/>
<dbReference type="Proteomes" id="UP000252733">
    <property type="component" value="Unassembled WGS sequence"/>
</dbReference>
<protein>
    <submittedName>
        <fullName evidence="1">Uncharacterized protein</fullName>
    </submittedName>
</protein>
<gene>
    <name evidence="1" type="ORF">DFO77_1251</name>
</gene>
<proteinExistence type="predicted"/>
<feature type="non-terminal residue" evidence="1">
    <location>
        <position position="1"/>
    </location>
</feature>
<name>A0A368ULY0_9BACT</name>
<sequence>GKRKKTTVIQKVTRKVCDVTLCSCVLLCGKKRNNHRGSQRHTEGLRYCCLLLRFSGIKKRTTVTQRVPRKVCDVTLCSCVLLCGKKRINHRGSQRHTEGLRCCCLLLRFSGEKEKKLQLSKKSHGKFAMLLCAPPCFSVVKKKE</sequence>
<evidence type="ECO:0000313" key="2">
    <source>
        <dbReference type="Proteomes" id="UP000252733"/>
    </source>
</evidence>
<evidence type="ECO:0000313" key="1">
    <source>
        <dbReference type="EMBL" id="RCW29808.1"/>
    </source>
</evidence>
<reference evidence="1 2" key="1">
    <citation type="submission" date="2018-07" db="EMBL/GenBank/DDBJ databases">
        <title>Freshwater and sediment microbial communities from various areas in North America, analyzing microbe dynamics in response to fracking.</title>
        <authorList>
            <person name="Lamendella R."/>
        </authorList>
    </citation>
    <scope>NUCLEOTIDE SEQUENCE [LARGE SCALE GENOMIC DNA]</scope>
    <source>
        <strain evidence="1 2">160A</strain>
    </source>
</reference>
<dbReference type="EMBL" id="QPIZ01000025">
    <property type="protein sequence ID" value="RCW29808.1"/>
    <property type="molecule type" value="Genomic_DNA"/>
</dbReference>
<organism evidence="1 2">
    <name type="scientific">Marinilabilia salmonicolor</name>
    <dbReference type="NCBI Taxonomy" id="989"/>
    <lineage>
        <taxon>Bacteria</taxon>
        <taxon>Pseudomonadati</taxon>
        <taxon>Bacteroidota</taxon>
        <taxon>Bacteroidia</taxon>
        <taxon>Marinilabiliales</taxon>
        <taxon>Marinilabiliaceae</taxon>
        <taxon>Marinilabilia</taxon>
    </lineage>
</organism>